<keyword evidence="2" id="KW-1185">Reference proteome</keyword>
<dbReference type="AlphaFoldDB" id="A0A090SI95"/>
<dbReference type="InterPro" id="IPR029062">
    <property type="entry name" value="Class_I_gatase-like"/>
</dbReference>
<protein>
    <submittedName>
        <fullName evidence="1">Uncharacterized protein</fullName>
    </submittedName>
</protein>
<evidence type="ECO:0000313" key="1">
    <source>
        <dbReference type="EMBL" id="GAL19177.1"/>
    </source>
</evidence>
<gene>
    <name evidence="1" type="ORF">JCM19235_2600</name>
</gene>
<dbReference type="Proteomes" id="UP000029228">
    <property type="component" value="Unassembled WGS sequence"/>
</dbReference>
<accession>A0A090SI95</accession>
<dbReference type="EMBL" id="BBMR01000003">
    <property type="protein sequence ID" value="GAL19177.1"/>
    <property type="molecule type" value="Genomic_DNA"/>
</dbReference>
<dbReference type="STRING" id="990268.JCM19235_2600"/>
<organism evidence="1 2">
    <name type="scientific">Vibrio maritimus</name>
    <dbReference type="NCBI Taxonomy" id="990268"/>
    <lineage>
        <taxon>Bacteria</taxon>
        <taxon>Pseudomonadati</taxon>
        <taxon>Pseudomonadota</taxon>
        <taxon>Gammaproteobacteria</taxon>
        <taxon>Vibrionales</taxon>
        <taxon>Vibrionaceae</taxon>
        <taxon>Vibrio</taxon>
    </lineage>
</organism>
<comment type="caution">
    <text evidence="1">The sequence shown here is derived from an EMBL/GenBank/DDBJ whole genome shotgun (WGS) entry which is preliminary data.</text>
</comment>
<sequence length="37" mass="4056">MEDQVDLKAQFPNLTVKPDVRWVDLGRLVTSGGISAV</sequence>
<proteinExistence type="predicted"/>
<name>A0A090SI95_9VIBR</name>
<dbReference type="Gene3D" id="3.40.50.880">
    <property type="match status" value="1"/>
</dbReference>
<reference evidence="1 2" key="1">
    <citation type="submission" date="2014-09" db="EMBL/GenBank/DDBJ databases">
        <title>Vibrio maritimus JCM 19235. (C45) whole genome shotgun sequence.</title>
        <authorList>
            <person name="Sawabe T."/>
            <person name="Meirelles P."/>
            <person name="Nakanishi M."/>
            <person name="Sayaka M."/>
            <person name="Hattori M."/>
            <person name="Ohkuma M."/>
        </authorList>
    </citation>
    <scope>NUCLEOTIDE SEQUENCE [LARGE SCALE GENOMIC DNA]</scope>
    <source>
        <strain evidence="2">JCM19235</strain>
    </source>
</reference>
<evidence type="ECO:0000313" key="2">
    <source>
        <dbReference type="Proteomes" id="UP000029228"/>
    </source>
</evidence>